<dbReference type="Proteomes" id="UP001589532">
    <property type="component" value="Unassembled WGS sequence"/>
</dbReference>
<evidence type="ECO:0000256" key="4">
    <source>
        <dbReference type="ARBA" id="ARBA00022692"/>
    </source>
</evidence>
<dbReference type="PROSITE" id="PS50928">
    <property type="entry name" value="ABC_TM1"/>
    <property type="match status" value="1"/>
</dbReference>
<dbReference type="PANTHER" id="PTHR43744:SF12">
    <property type="entry name" value="ABC TRANSPORTER PERMEASE PROTEIN MG189-RELATED"/>
    <property type="match status" value="1"/>
</dbReference>
<keyword evidence="6 7" id="KW-0472">Membrane</keyword>
<organism evidence="9 10">
    <name type="scientific">Nonomuraea helvata</name>
    <dbReference type="NCBI Taxonomy" id="37484"/>
    <lineage>
        <taxon>Bacteria</taxon>
        <taxon>Bacillati</taxon>
        <taxon>Actinomycetota</taxon>
        <taxon>Actinomycetes</taxon>
        <taxon>Streptosporangiales</taxon>
        <taxon>Streptosporangiaceae</taxon>
        <taxon>Nonomuraea</taxon>
    </lineage>
</organism>
<reference evidence="9 10" key="1">
    <citation type="submission" date="2024-09" db="EMBL/GenBank/DDBJ databases">
        <authorList>
            <person name="Sun Q."/>
            <person name="Mori K."/>
        </authorList>
    </citation>
    <scope>NUCLEOTIDE SEQUENCE [LARGE SCALE GENOMIC DNA]</scope>
    <source>
        <strain evidence="9 10">JCM 3143</strain>
    </source>
</reference>
<feature type="domain" description="ABC transmembrane type-1" evidence="8">
    <location>
        <begin position="105"/>
        <end position="300"/>
    </location>
</feature>
<evidence type="ECO:0000256" key="7">
    <source>
        <dbReference type="RuleBase" id="RU363032"/>
    </source>
</evidence>
<evidence type="ECO:0000256" key="3">
    <source>
        <dbReference type="ARBA" id="ARBA00022475"/>
    </source>
</evidence>
<proteinExistence type="inferred from homology"/>
<evidence type="ECO:0000256" key="6">
    <source>
        <dbReference type="ARBA" id="ARBA00023136"/>
    </source>
</evidence>
<dbReference type="InterPro" id="IPR000515">
    <property type="entry name" value="MetI-like"/>
</dbReference>
<feature type="transmembrane region" description="Helical" evidence="7">
    <location>
        <begin position="142"/>
        <end position="161"/>
    </location>
</feature>
<keyword evidence="3" id="KW-1003">Cell membrane</keyword>
<feature type="transmembrane region" description="Helical" evidence="7">
    <location>
        <begin position="109"/>
        <end position="130"/>
    </location>
</feature>
<feature type="transmembrane region" description="Helical" evidence="7">
    <location>
        <begin position="279"/>
        <end position="300"/>
    </location>
</feature>
<protein>
    <submittedName>
        <fullName evidence="9">Carbohydrate ABC transporter permease</fullName>
    </submittedName>
</protein>
<keyword evidence="10" id="KW-1185">Reference proteome</keyword>
<feature type="transmembrane region" description="Helical" evidence="7">
    <location>
        <begin position="173"/>
        <end position="195"/>
    </location>
</feature>
<dbReference type="CDD" id="cd06261">
    <property type="entry name" value="TM_PBP2"/>
    <property type="match status" value="1"/>
</dbReference>
<keyword evidence="5 7" id="KW-1133">Transmembrane helix</keyword>
<gene>
    <name evidence="9" type="ORF">ACFFSA_14170</name>
</gene>
<keyword evidence="4 7" id="KW-0812">Transmembrane</keyword>
<evidence type="ECO:0000256" key="1">
    <source>
        <dbReference type="ARBA" id="ARBA00004651"/>
    </source>
</evidence>
<evidence type="ECO:0000313" key="9">
    <source>
        <dbReference type="EMBL" id="MFB9624228.1"/>
    </source>
</evidence>
<name>A0ABV5S0A8_9ACTN</name>
<dbReference type="EMBL" id="JBHMBW010000011">
    <property type="protein sequence ID" value="MFB9624228.1"/>
    <property type="molecule type" value="Genomic_DNA"/>
</dbReference>
<evidence type="ECO:0000313" key="10">
    <source>
        <dbReference type="Proteomes" id="UP001589532"/>
    </source>
</evidence>
<comment type="subcellular location">
    <subcellularLocation>
        <location evidence="1 7">Cell membrane</location>
        <topology evidence="1 7">Multi-pass membrane protein</topology>
    </subcellularLocation>
</comment>
<dbReference type="PANTHER" id="PTHR43744">
    <property type="entry name" value="ABC TRANSPORTER PERMEASE PROTEIN MG189-RELATED-RELATED"/>
    <property type="match status" value="1"/>
</dbReference>
<dbReference type="RefSeq" id="WP_344993203.1">
    <property type="nucleotide sequence ID" value="NZ_BAAAXV010000007.1"/>
</dbReference>
<dbReference type="Pfam" id="PF00528">
    <property type="entry name" value="BPD_transp_1"/>
    <property type="match status" value="1"/>
</dbReference>
<comment type="similarity">
    <text evidence="7">Belongs to the binding-protein-dependent transport system permease family.</text>
</comment>
<keyword evidence="2 7" id="KW-0813">Transport</keyword>
<evidence type="ECO:0000259" key="8">
    <source>
        <dbReference type="PROSITE" id="PS50928"/>
    </source>
</evidence>
<dbReference type="SUPFAM" id="SSF161098">
    <property type="entry name" value="MetI-like"/>
    <property type="match status" value="1"/>
</dbReference>
<comment type="caution">
    <text evidence="9">The sequence shown here is derived from an EMBL/GenBank/DDBJ whole genome shotgun (WGS) entry which is preliminary data.</text>
</comment>
<feature type="transmembrane region" description="Helical" evidence="7">
    <location>
        <begin position="29"/>
        <end position="50"/>
    </location>
</feature>
<evidence type="ECO:0000256" key="2">
    <source>
        <dbReference type="ARBA" id="ARBA00022448"/>
    </source>
</evidence>
<evidence type="ECO:0000256" key="5">
    <source>
        <dbReference type="ARBA" id="ARBA00022989"/>
    </source>
</evidence>
<accession>A0ABV5S0A8</accession>
<feature type="transmembrane region" description="Helical" evidence="7">
    <location>
        <begin position="216"/>
        <end position="238"/>
    </location>
</feature>
<dbReference type="InterPro" id="IPR035906">
    <property type="entry name" value="MetI-like_sf"/>
</dbReference>
<dbReference type="Gene3D" id="1.10.3720.10">
    <property type="entry name" value="MetI-like"/>
    <property type="match status" value="1"/>
</dbReference>
<sequence length="314" mass="34739">MTAISMPSAKTAAAGPAARQARRVHIGRIAAWAVLWIFVLLTLFPFYWMLRTSLSNNRMLFSDPSSWLPVAPTLGGYERVFGGATIQEAQAQGGSGASISFWLYLRNSVLVATVITVGQVFFSAMAAYAFARLRWPGRDKVFFLFLTALMVPPIFIHLPNFELMKNLGLLNTFAAIVLPYLFMTPFAVFFLRQFFLNVSREVEEAAMLDGAGYPRIFFRLILPMSAAPIATLSILTYINSWNEYFWPLLVTDPTNDDVRVLTVALGVFKSQTPQGSPDWAGLMAATLVAALPVLLLFAAFGKRVVNSIQFSGLK</sequence>